<organism evidence="2 3">
    <name type="scientific">Fomitopsis schrenkii</name>
    <name type="common">Brown rot fungus</name>
    <dbReference type="NCBI Taxonomy" id="2126942"/>
    <lineage>
        <taxon>Eukaryota</taxon>
        <taxon>Fungi</taxon>
        <taxon>Dikarya</taxon>
        <taxon>Basidiomycota</taxon>
        <taxon>Agaricomycotina</taxon>
        <taxon>Agaricomycetes</taxon>
        <taxon>Polyporales</taxon>
        <taxon>Fomitopsis</taxon>
    </lineage>
</organism>
<feature type="compositionally biased region" description="Basic and acidic residues" evidence="1">
    <location>
        <begin position="357"/>
        <end position="372"/>
    </location>
</feature>
<gene>
    <name evidence="2" type="ORF">FOMPIDRAFT_110492</name>
</gene>
<dbReference type="Proteomes" id="UP000015241">
    <property type="component" value="Unassembled WGS sequence"/>
</dbReference>
<keyword evidence="3" id="KW-1185">Reference proteome</keyword>
<name>S8G3E7_FOMSC</name>
<dbReference type="InParanoid" id="S8G3E7"/>
<feature type="region of interest" description="Disordered" evidence="1">
    <location>
        <begin position="1"/>
        <end position="311"/>
    </location>
</feature>
<dbReference type="STRING" id="743788.S8G3E7"/>
<feature type="compositionally biased region" description="Polar residues" evidence="1">
    <location>
        <begin position="112"/>
        <end position="127"/>
    </location>
</feature>
<evidence type="ECO:0000256" key="1">
    <source>
        <dbReference type="SAM" id="MobiDB-lite"/>
    </source>
</evidence>
<dbReference type="AlphaFoldDB" id="S8G3E7"/>
<evidence type="ECO:0000313" key="3">
    <source>
        <dbReference type="Proteomes" id="UP000015241"/>
    </source>
</evidence>
<accession>S8G3E7</accession>
<sequence>MSNILVPDTPSDNGSPPGENAAANAPAWPSPNLSNGWDSPPRQQNPRLTPASPLRPDPAPSPAVISDEEEKGDLTPFSDRPSPGPAALVNEGNAADAPNLDTPRSSPPGTPTAPSRVSRTSTRTNVHVAQEADSPSDRALARRQSKNNDLMPGNKLPALMTTPRIPWSDKQAAKRAISDARKRKRMEADVGGGQEPEDDPERESVVGRGTAAGSGLRPAIPKEAHLSQGAAPSSTVVRSPPRRPAYALAASPAMRIPRHTSRLAPQRTVSGRGPTIRIPPLHFRRIRASTAPVGGRAASTPPPAEGHAVAADPGLEYDPAEEADDQVEEILDDDDAPRGPIFVMEEEEDDIEMLGPEGHEAEPWNQGKHAENPRSSTKSNDRPEHEEDELPAAPGALAIADLLNARPANTALGATAPWPKIHGSNFDWMFDNQKTLQVEIWGRYRGEGAILVTLGRAACTDDDLTYATNLKEAVDDFLDFDGSIIVTPDADNPQAEPPRSFMVRGITPAHNNQLFNKQVISTAKVSFAILSTRPDATRFLGLWFGLEKLLDHTPEGVLQAFRGALNTPDIHREMRRLVREDKTDPRKPRWILHTEDRAMESLVARASIEITKILGARGVEVNVVALYLDSPTSDKEKWKHFRSYLRHALRLGSDDSGTMTFLDKTLRGTTPPRERVNPRRPTAATRREADAADAGEEDAAQGVATPEGADAVRMASSVAEADEAEAAGTAAFVTNTRRLDFYDA</sequence>
<dbReference type="eggNOG" id="ENOG502RCZV">
    <property type="taxonomic scope" value="Eukaryota"/>
</dbReference>
<feature type="region of interest" description="Disordered" evidence="1">
    <location>
        <begin position="665"/>
        <end position="710"/>
    </location>
</feature>
<feature type="region of interest" description="Disordered" evidence="1">
    <location>
        <begin position="356"/>
        <end position="389"/>
    </location>
</feature>
<dbReference type="HOGENOM" id="CLU_370057_0_0_1"/>
<feature type="compositionally biased region" description="Low complexity" evidence="1">
    <location>
        <begin position="13"/>
        <end position="35"/>
    </location>
</feature>
<reference evidence="2 3" key="1">
    <citation type="journal article" date="2012" name="Science">
        <title>The Paleozoic origin of enzymatic lignin decomposition reconstructed from 31 fungal genomes.</title>
        <authorList>
            <person name="Floudas D."/>
            <person name="Binder M."/>
            <person name="Riley R."/>
            <person name="Barry K."/>
            <person name="Blanchette R.A."/>
            <person name="Henrissat B."/>
            <person name="Martinez A.T."/>
            <person name="Otillar R."/>
            <person name="Spatafora J.W."/>
            <person name="Yadav J.S."/>
            <person name="Aerts A."/>
            <person name="Benoit I."/>
            <person name="Boyd A."/>
            <person name="Carlson A."/>
            <person name="Copeland A."/>
            <person name="Coutinho P.M."/>
            <person name="de Vries R.P."/>
            <person name="Ferreira P."/>
            <person name="Findley K."/>
            <person name="Foster B."/>
            <person name="Gaskell J."/>
            <person name="Glotzer D."/>
            <person name="Gorecki P."/>
            <person name="Heitman J."/>
            <person name="Hesse C."/>
            <person name="Hori C."/>
            <person name="Igarashi K."/>
            <person name="Jurgens J.A."/>
            <person name="Kallen N."/>
            <person name="Kersten P."/>
            <person name="Kohler A."/>
            <person name="Kuees U."/>
            <person name="Kumar T.K.A."/>
            <person name="Kuo A."/>
            <person name="LaButti K."/>
            <person name="Larrondo L.F."/>
            <person name="Lindquist E."/>
            <person name="Ling A."/>
            <person name="Lombard V."/>
            <person name="Lucas S."/>
            <person name="Lundell T."/>
            <person name="Martin R."/>
            <person name="McLaughlin D.J."/>
            <person name="Morgenstern I."/>
            <person name="Morin E."/>
            <person name="Murat C."/>
            <person name="Nagy L.G."/>
            <person name="Nolan M."/>
            <person name="Ohm R.A."/>
            <person name="Patyshakuliyeva A."/>
            <person name="Rokas A."/>
            <person name="Ruiz-Duenas F.J."/>
            <person name="Sabat G."/>
            <person name="Salamov A."/>
            <person name="Samejima M."/>
            <person name="Schmutz J."/>
            <person name="Slot J.C."/>
            <person name="St John F."/>
            <person name="Stenlid J."/>
            <person name="Sun H."/>
            <person name="Sun S."/>
            <person name="Syed K."/>
            <person name="Tsang A."/>
            <person name="Wiebenga A."/>
            <person name="Young D."/>
            <person name="Pisabarro A."/>
            <person name="Eastwood D.C."/>
            <person name="Martin F."/>
            <person name="Cullen D."/>
            <person name="Grigoriev I.V."/>
            <person name="Hibbett D.S."/>
        </authorList>
    </citation>
    <scope>NUCLEOTIDE SEQUENCE</scope>
    <source>
        <strain evidence="3">FP-58527</strain>
    </source>
</reference>
<protein>
    <submittedName>
        <fullName evidence="2">Uncharacterized protein</fullName>
    </submittedName>
</protein>
<evidence type="ECO:0000313" key="2">
    <source>
        <dbReference type="EMBL" id="EPT04800.1"/>
    </source>
</evidence>
<dbReference type="EMBL" id="KE504125">
    <property type="protein sequence ID" value="EPT04800.1"/>
    <property type="molecule type" value="Genomic_DNA"/>
</dbReference>
<proteinExistence type="predicted"/>